<gene>
    <name evidence="2" type="ORF">MNBD_GAMMA22-1923</name>
</gene>
<evidence type="ECO:0000313" key="2">
    <source>
        <dbReference type="EMBL" id="VAW99918.1"/>
    </source>
</evidence>
<protein>
    <recommendedName>
        <fullName evidence="1">GyrI-like small molecule binding domain-containing protein</fullName>
    </recommendedName>
</protein>
<organism evidence="2">
    <name type="scientific">hydrothermal vent metagenome</name>
    <dbReference type="NCBI Taxonomy" id="652676"/>
    <lineage>
        <taxon>unclassified sequences</taxon>
        <taxon>metagenomes</taxon>
        <taxon>ecological metagenomes</taxon>
    </lineage>
</organism>
<dbReference type="EMBL" id="UOFS01000041">
    <property type="protein sequence ID" value="VAW99918.1"/>
    <property type="molecule type" value="Genomic_DNA"/>
</dbReference>
<accession>A0A3B1A2D7</accession>
<evidence type="ECO:0000259" key="1">
    <source>
        <dbReference type="Pfam" id="PF06445"/>
    </source>
</evidence>
<reference evidence="2" key="1">
    <citation type="submission" date="2018-06" db="EMBL/GenBank/DDBJ databases">
        <authorList>
            <person name="Zhirakovskaya E."/>
        </authorList>
    </citation>
    <scope>NUCLEOTIDE SEQUENCE</scope>
</reference>
<dbReference type="InterPro" id="IPR029442">
    <property type="entry name" value="GyrI-like"/>
</dbReference>
<proteinExistence type="predicted"/>
<dbReference type="AlphaFoldDB" id="A0A3B1A2D7"/>
<dbReference type="InterPro" id="IPR011256">
    <property type="entry name" value="Reg_factor_effector_dom_sf"/>
</dbReference>
<sequence length="361" mass="40973">MKKLILLSMSVLLLFTATNSIAQTQVALNRAQLKSLTTAVDQAKRSSDWVISQKFKGNLKQMKQFIQKVESEIARQGLSDSIIPGFKTGAYVTLYQDPDSKPTIKLDVGLRVKGPVKVKKPLKLNQITHKKAAKVSYKGAYSGLAKMHSQLKIIANEGVTKYKTKWPINLIFITDPNTTKSSANYITEMIVPLKPVKTRSLTRRQITEIQEATRSKKKIKYSLVVQKFSGSMDQIELYLKQFMVQLSKQGIDKLISTTSRPIVILDGNPDENKKIKMLIGFQINKEVKVKKPLKIKKIKYKKAIQYTHSGEYRELSEIYKRAVKGLKHDMKSKPVMLRLLTNPRWAKTSKDIKVEIIVPLG</sequence>
<dbReference type="Pfam" id="PF06445">
    <property type="entry name" value="GyrI-like"/>
    <property type="match status" value="1"/>
</dbReference>
<dbReference type="SUPFAM" id="SSF55136">
    <property type="entry name" value="Probable bacterial effector-binding domain"/>
    <property type="match status" value="1"/>
</dbReference>
<feature type="domain" description="GyrI-like small molecule binding" evidence="1">
    <location>
        <begin position="223"/>
        <end position="360"/>
    </location>
</feature>
<dbReference type="Gene3D" id="3.20.80.10">
    <property type="entry name" value="Regulatory factor, effector binding domain"/>
    <property type="match status" value="2"/>
</dbReference>
<name>A0A3B1A2D7_9ZZZZ</name>